<accession>D7BC77</accession>
<evidence type="ECO:0000313" key="2">
    <source>
        <dbReference type="Proteomes" id="UP000001916"/>
    </source>
</evidence>
<gene>
    <name evidence="1" type="ordered locus">Mesil_2728</name>
</gene>
<evidence type="ECO:0000313" key="1">
    <source>
        <dbReference type="EMBL" id="ADH64574.1"/>
    </source>
</evidence>
<dbReference type="STRING" id="526227.Mesil_2728"/>
<proteinExistence type="predicted"/>
<dbReference type="OrthoDB" id="25981at2"/>
<keyword evidence="2" id="KW-1185">Reference proteome</keyword>
<dbReference type="KEGG" id="msv:Mesil_2728"/>
<sequence>MRRLLFSWISLPLLWPQLSLDLKPEALFRLNWGSTGNLGTAGISLQANTTAAQFELEGKGAVWVDLEPQANLLEGYLDARLEPYRVVVGKWARYSNPEDQTPFGLEGAWGIYGSYAAPEPVGYLSLEAAYLWGNRVYLGGRSGGFSAGAFLGGSGFIPRLGVEGALDTLCGGLYWQGDRGFFGNGRWAFSPQDALEGSFWWNPGRKLLLGLAYSYADGVRLGLDASFQPLGAYRVWLEIWGR</sequence>
<dbReference type="EMBL" id="CP002042">
    <property type="protein sequence ID" value="ADH64574.1"/>
    <property type="molecule type" value="Genomic_DNA"/>
</dbReference>
<organism evidence="1 2">
    <name type="scientific">Allomeiothermus silvanus (strain ATCC 700542 / DSM 9946 / NBRC 106475 / NCIMB 13440 / VI-R2)</name>
    <name type="common">Thermus silvanus</name>
    <dbReference type="NCBI Taxonomy" id="526227"/>
    <lineage>
        <taxon>Bacteria</taxon>
        <taxon>Thermotogati</taxon>
        <taxon>Deinococcota</taxon>
        <taxon>Deinococci</taxon>
        <taxon>Thermales</taxon>
        <taxon>Thermaceae</taxon>
        <taxon>Allomeiothermus</taxon>
    </lineage>
</organism>
<dbReference type="RefSeq" id="WP_013159110.1">
    <property type="nucleotide sequence ID" value="NC_014212.1"/>
</dbReference>
<dbReference type="Proteomes" id="UP000001916">
    <property type="component" value="Chromosome"/>
</dbReference>
<dbReference type="AlphaFoldDB" id="D7BC77"/>
<name>D7BC77_ALLS1</name>
<reference evidence="1 2" key="1">
    <citation type="journal article" date="2010" name="Stand. Genomic Sci.">
        <title>Complete genome sequence of Meiothermus silvanus type strain (VI-R2).</title>
        <authorList>
            <person name="Sikorski J."/>
            <person name="Tindall B.J."/>
            <person name="Lowry S."/>
            <person name="Lucas S."/>
            <person name="Nolan M."/>
            <person name="Copeland A."/>
            <person name="Glavina Del Rio T."/>
            <person name="Tice H."/>
            <person name="Cheng J.F."/>
            <person name="Han C."/>
            <person name="Pitluck S."/>
            <person name="Liolios K."/>
            <person name="Ivanova N."/>
            <person name="Mavromatis K."/>
            <person name="Mikhailova N."/>
            <person name="Pati A."/>
            <person name="Goodwin L."/>
            <person name="Chen A."/>
            <person name="Palaniappan K."/>
            <person name="Land M."/>
            <person name="Hauser L."/>
            <person name="Chang Y.J."/>
            <person name="Jeffries C.D."/>
            <person name="Rohde M."/>
            <person name="Goker M."/>
            <person name="Woyke T."/>
            <person name="Bristow J."/>
            <person name="Eisen J.A."/>
            <person name="Markowitz V."/>
            <person name="Hugenholtz P."/>
            <person name="Kyrpides N.C."/>
            <person name="Klenk H.P."/>
            <person name="Lapidus A."/>
        </authorList>
    </citation>
    <scope>NUCLEOTIDE SEQUENCE [LARGE SCALE GENOMIC DNA]</scope>
    <source>
        <strain evidence="2">ATCC 700542 / DSM 9946 / VI-R2</strain>
    </source>
</reference>
<dbReference type="HOGENOM" id="CLU_1146133_0_0_0"/>
<protein>
    <submittedName>
        <fullName evidence="1">Uncharacterized protein</fullName>
    </submittedName>
</protein>